<dbReference type="EMBL" id="MKJU01000028">
    <property type="protein sequence ID" value="OHU89594.1"/>
    <property type="molecule type" value="Genomic_DNA"/>
</dbReference>
<keyword evidence="7" id="KW-1185">Reference proteome</keyword>
<dbReference type="NCBIfam" id="TIGR00401">
    <property type="entry name" value="msrA"/>
    <property type="match status" value="1"/>
</dbReference>
<accession>A0A1S1MW39</accession>
<dbReference type="AlphaFoldDB" id="A0A1S1MW39"/>
<dbReference type="GO" id="GO:0008113">
    <property type="term" value="F:peptide-methionine (S)-S-oxide reductase activity"/>
    <property type="evidence" value="ECO:0007669"/>
    <property type="project" value="UniProtKB-UniRule"/>
</dbReference>
<feature type="active site" evidence="4">
    <location>
        <position position="14"/>
    </location>
</feature>
<comment type="similarity">
    <text evidence="4">Belongs to the MsrA Met sulfoxide reductase family.</text>
</comment>
<dbReference type="Gene3D" id="3.30.1060.10">
    <property type="entry name" value="Peptide methionine sulphoxide reductase MsrA"/>
    <property type="match status" value="1"/>
</dbReference>
<dbReference type="PANTHER" id="PTHR43774">
    <property type="entry name" value="PEPTIDE METHIONINE SULFOXIDE REDUCTASE"/>
    <property type="match status" value="1"/>
</dbReference>
<dbReference type="Proteomes" id="UP000179786">
    <property type="component" value="Unassembled WGS sequence"/>
</dbReference>
<evidence type="ECO:0000256" key="3">
    <source>
        <dbReference type="ARBA" id="ARBA00048782"/>
    </source>
</evidence>
<dbReference type="SUPFAM" id="SSF55068">
    <property type="entry name" value="Peptide methionine sulfoxide reductase"/>
    <property type="match status" value="1"/>
</dbReference>
<sequence>MMTEVQIATLGGGCFWCIDAAFRRVKGVLEVRSGYCGGHTQQPTYEQICHGDSGHAEVVEIKFDPQQISYVQVLEMFFTLHDPTQLNRQGNDIGTQYRSVVFYHNEQQLQQAKTTIESVQQQYMAPVVTELSEACQFYSAESYHQDYYTNNRAQGYCSVMIAPKLAKFQHQFSQQLLEDDT</sequence>
<feature type="domain" description="Peptide methionine sulphoxide reductase MsrA" evidence="5">
    <location>
        <begin position="8"/>
        <end position="157"/>
    </location>
</feature>
<dbReference type="InterPro" id="IPR036509">
    <property type="entry name" value="Met_Sox_Rdtase_MsrA_sf"/>
</dbReference>
<evidence type="ECO:0000256" key="4">
    <source>
        <dbReference type="HAMAP-Rule" id="MF_01401"/>
    </source>
</evidence>
<comment type="catalytic activity">
    <reaction evidence="2 4">
        <text>L-methionyl-[protein] + [thioredoxin]-disulfide + H2O = L-methionyl-(S)-S-oxide-[protein] + [thioredoxin]-dithiol</text>
        <dbReference type="Rhea" id="RHEA:14217"/>
        <dbReference type="Rhea" id="RHEA-COMP:10698"/>
        <dbReference type="Rhea" id="RHEA-COMP:10700"/>
        <dbReference type="Rhea" id="RHEA-COMP:12313"/>
        <dbReference type="Rhea" id="RHEA-COMP:12315"/>
        <dbReference type="ChEBI" id="CHEBI:15377"/>
        <dbReference type="ChEBI" id="CHEBI:16044"/>
        <dbReference type="ChEBI" id="CHEBI:29950"/>
        <dbReference type="ChEBI" id="CHEBI:44120"/>
        <dbReference type="ChEBI" id="CHEBI:50058"/>
        <dbReference type="EC" id="1.8.4.11"/>
    </reaction>
</comment>
<dbReference type="EC" id="1.8.4.11" evidence="4"/>
<name>A0A1S1MW39_9GAMM</name>
<evidence type="ECO:0000256" key="2">
    <source>
        <dbReference type="ARBA" id="ARBA00047806"/>
    </source>
</evidence>
<gene>
    <name evidence="4" type="primary">msrA</name>
    <name evidence="6" type="ORF">BET10_15825</name>
</gene>
<comment type="function">
    <text evidence="4">Has an important function as a repair enzyme for proteins that have been inactivated by oxidation. Catalyzes the reversible oxidation-reduction of methionine sulfoxide in proteins to methionine.</text>
</comment>
<evidence type="ECO:0000313" key="6">
    <source>
        <dbReference type="EMBL" id="OHU89594.1"/>
    </source>
</evidence>
<reference evidence="6 7" key="1">
    <citation type="submission" date="2016-09" db="EMBL/GenBank/DDBJ databases">
        <title>Pseudoalteromonas amylolytica sp. nov., isolated from the surface seawater.</title>
        <authorList>
            <person name="Wu Y.-H."/>
            <person name="Cheng H."/>
            <person name="Jin X.-B."/>
            <person name="Wang C.-S."/>
            <person name="Xu X.-W."/>
        </authorList>
    </citation>
    <scope>NUCLEOTIDE SEQUENCE [LARGE SCALE GENOMIC DNA]</scope>
    <source>
        <strain evidence="6 7">JW1</strain>
    </source>
</reference>
<keyword evidence="1 4" id="KW-0560">Oxidoreductase</keyword>
<dbReference type="RefSeq" id="WP_070986223.1">
    <property type="nucleotide sequence ID" value="NZ_MKJU01000028.1"/>
</dbReference>
<protein>
    <recommendedName>
        <fullName evidence="4">Peptide methionine sulfoxide reductase MsrA</fullName>
        <shortName evidence="4">Protein-methionine-S-oxide reductase</shortName>
        <ecNumber evidence="4">1.8.4.11</ecNumber>
    </recommendedName>
    <alternativeName>
        <fullName evidence="4">Peptide-methionine (S)-S-oxide reductase</fullName>
        <shortName evidence="4">Peptide Met(O) reductase</shortName>
    </alternativeName>
</protein>
<evidence type="ECO:0000259" key="5">
    <source>
        <dbReference type="Pfam" id="PF01625"/>
    </source>
</evidence>
<dbReference type="Pfam" id="PF01625">
    <property type="entry name" value="PMSR"/>
    <property type="match status" value="1"/>
</dbReference>
<dbReference type="InterPro" id="IPR002569">
    <property type="entry name" value="Met_Sox_Rdtase_MsrA_dom"/>
</dbReference>
<organism evidence="6 7">
    <name type="scientific">Pseudoalteromonas amylolytica</name>
    <dbReference type="NCBI Taxonomy" id="1859457"/>
    <lineage>
        <taxon>Bacteria</taxon>
        <taxon>Pseudomonadati</taxon>
        <taxon>Pseudomonadota</taxon>
        <taxon>Gammaproteobacteria</taxon>
        <taxon>Alteromonadales</taxon>
        <taxon>Pseudoalteromonadaceae</taxon>
        <taxon>Pseudoalteromonas</taxon>
    </lineage>
</organism>
<comment type="caution">
    <text evidence="6">The sequence shown here is derived from an EMBL/GenBank/DDBJ whole genome shotgun (WGS) entry which is preliminary data.</text>
</comment>
<proteinExistence type="inferred from homology"/>
<evidence type="ECO:0000256" key="1">
    <source>
        <dbReference type="ARBA" id="ARBA00023002"/>
    </source>
</evidence>
<dbReference type="GO" id="GO:0033744">
    <property type="term" value="F:L-methionine:thioredoxin-disulfide S-oxidoreductase activity"/>
    <property type="evidence" value="ECO:0007669"/>
    <property type="project" value="RHEA"/>
</dbReference>
<dbReference type="STRING" id="1859457.BET10_15825"/>
<dbReference type="PANTHER" id="PTHR43774:SF1">
    <property type="entry name" value="PEPTIDE METHIONINE SULFOXIDE REDUCTASE MSRA 2"/>
    <property type="match status" value="1"/>
</dbReference>
<evidence type="ECO:0000313" key="7">
    <source>
        <dbReference type="Proteomes" id="UP000179786"/>
    </source>
</evidence>
<comment type="catalytic activity">
    <reaction evidence="3 4">
        <text>[thioredoxin]-disulfide + L-methionine + H2O = L-methionine (S)-S-oxide + [thioredoxin]-dithiol</text>
        <dbReference type="Rhea" id="RHEA:19993"/>
        <dbReference type="Rhea" id="RHEA-COMP:10698"/>
        <dbReference type="Rhea" id="RHEA-COMP:10700"/>
        <dbReference type="ChEBI" id="CHEBI:15377"/>
        <dbReference type="ChEBI" id="CHEBI:29950"/>
        <dbReference type="ChEBI" id="CHEBI:50058"/>
        <dbReference type="ChEBI" id="CHEBI:57844"/>
        <dbReference type="ChEBI" id="CHEBI:58772"/>
        <dbReference type="EC" id="1.8.4.11"/>
    </reaction>
</comment>
<dbReference type="HAMAP" id="MF_01401">
    <property type="entry name" value="MsrA"/>
    <property type="match status" value="1"/>
</dbReference>